<gene>
    <name evidence="9" type="ORF">IAA67_01160</name>
</gene>
<dbReference type="InterPro" id="IPR035906">
    <property type="entry name" value="MetI-like_sf"/>
</dbReference>
<feature type="transmembrane region" description="Helical" evidence="7">
    <location>
        <begin position="195"/>
        <end position="212"/>
    </location>
</feature>
<dbReference type="PANTHER" id="PTHR30193:SF37">
    <property type="entry name" value="INNER MEMBRANE ABC TRANSPORTER PERMEASE PROTEIN YCJO"/>
    <property type="match status" value="1"/>
</dbReference>
<dbReference type="GO" id="GO:0005886">
    <property type="term" value="C:plasma membrane"/>
    <property type="evidence" value="ECO:0007669"/>
    <property type="project" value="UniProtKB-SubCell"/>
</dbReference>
<reference evidence="9" key="1">
    <citation type="submission" date="2020-10" db="EMBL/GenBank/DDBJ databases">
        <authorList>
            <person name="Gilroy R."/>
        </authorList>
    </citation>
    <scope>NUCLEOTIDE SEQUENCE</scope>
    <source>
        <strain evidence="9">ChiSjej2B20-13462</strain>
    </source>
</reference>
<accession>A0A9D0Z4N5</accession>
<comment type="caution">
    <text evidence="9">The sequence shown here is derived from an EMBL/GenBank/DDBJ whole genome shotgun (WGS) entry which is preliminary data.</text>
</comment>
<evidence type="ECO:0000313" key="9">
    <source>
        <dbReference type="EMBL" id="HIQ68933.1"/>
    </source>
</evidence>
<comment type="subcellular location">
    <subcellularLocation>
        <location evidence="1 7">Cell membrane</location>
        <topology evidence="1 7">Multi-pass membrane protein</topology>
    </subcellularLocation>
</comment>
<evidence type="ECO:0000256" key="2">
    <source>
        <dbReference type="ARBA" id="ARBA00022448"/>
    </source>
</evidence>
<dbReference type="InterPro" id="IPR000515">
    <property type="entry name" value="MetI-like"/>
</dbReference>
<feature type="domain" description="ABC transmembrane type-1" evidence="8">
    <location>
        <begin position="58"/>
        <end position="268"/>
    </location>
</feature>
<evidence type="ECO:0000256" key="6">
    <source>
        <dbReference type="ARBA" id="ARBA00023136"/>
    </source>
</evidence>
<protein>
    <submittedName>
        <fullName evidence="9">Sugar ABC transporter permease</fullName>
    </submittedName>
</protein>
<dbReference type="SUPFAM" id="SSF161098">
    <property type="entry name" value="MetI-like"/>
    <property type="match status" value="1"/>
</dbReference>
<feature type="transmembrane region" description="Helical" evidence="7">
    <location>
        <begin position="95"/>
        <end position="115"/>
    </location>
</feature>
<dbReference type="PROSITE" id="PS50928">
    <property type="entry name" value="ABC_TM1"/>
    <property type="match status" value="1"/>
</dbReference>
<evidence type="ECO:0000256" key="4">
    <source>
        <dbReference type="ARBA" id="ARBA00022692"/>
    </source>
</evidence>
<dbReference type="Gene3D" id="1.10.3720.10">
    <property type="entry name" value="MetI-like"/>
    <property type="match status" value="1"/>
</dbReference>
<evidence type="ECO:0000256" key="3">
    <source>
        <dbReference type="ARBA" id="ARBA00022475"/>
    </source>
</evidence>
<keyword evidence="2 7" id="KW-0813">Transport</keyword>
<comment type="similarity">
    <text evidence="7">Belongs to the binding-protein-dependent transport system permease family.</text>
</comment>
<dbReference type="InterPro" id="IPR051393">
    <property type="entry name" value="ABC_transporter_permease"/>
</dbReference>
<dbReference type="Proteomes" id="UP000886874">
    <property type="component" value="Unassembled WGS sequence"/>
</dbReference>
<dbReference type="EMBL" id="DVFN01000015">
    <property type="protein sequence ID" value="HIQ68933.1"/>
    <property type="molecule type" value="Genomic_DNA"/>
</dbReference>
<evidence type="ECO:0000313" key="10">
    <source>
        <dbReference type="Proteomes" id="UP000886874"/>
    </source>
</evidence>
<dbReference type="PANTHER" id="PTHR30193">
    <property type="entry name" value="ABC TRANSPORTER PERMEASE PROTEIN"/>
    <property type="match status" value="1"/>
</dbReference>
<name>A0A9D0Z4N5_9FIRM</name>
<evidence type="ECO:0000256" key="5">
    <source>
        <dbReference type="ARBA" id="ARBA00022989"/>
    </source>
</evidence>
<keyword evidence="3" id="KW-1003">Cell membrane</keyword>
<dbReference type="CDD" id="cd06261">
    <property type="entry name" value="TM_PBP2"/>
    <property type="match status" value="1"/>
</dbReference>
<keyword evidence="5 7" id="KW-1133">Transmembrane helix</keyword>
<keyword evidence="6 7" id="KW-0472">Membrane</keyword>
<reference evidence="9" key="2">
    <citation type="journal article" date="2021" name="PeerJ">
        <title>Extensive microbial diversity within the chicken gut microbiome revealed by metagenomics and culture.</title>
        <authorList>
            <person name="Gilroy R."/>
            <person name="Ravi A."/>
            <person name="Getino M."/>
            <person name="Pursley I."/>
            <person name="Horton D.L."/>
            <person name="Alikhan N.F."/>
            <person name="Baker D."/>
            <person name="Gharbi K."/>
            <person name="Hall N."/>
            <person name="Watson M."/>
            <person name="Adriaenssens E.M."/>
            <person name="Foster-Nyarko E."/>
            <person name="Jarju S."/>
            <person name="Secka A."/>
            <person name="Antonio M."/>
            <person name="Oren A."/>
            <person name="Chaudhuri R.R."/>
            <person name="La Ragione R."/>
            <person name="Hildebrand F."/>
            <person name="Pallen M.J."/>
        </authorList>
    </citation>
    <scope>NUCLEOTIDE SEQUENCE</scope>
    <source>
        <strain evidence="9">ChiSjej2B20-13462</strain>
    </source>
</reference>
<feature type="transmembrane region" description="Helical" evidence="7">
    <location>
        <begin position="250"/>
        <end position="271"/>
    </location>
</feature>
<proteinExistence type="inferred from homology"/>
<dbReference type="AlphaFoldDB" id="A0A9D0Z4N5"/>
<dbReference type="Pfam" id="PF00528">
    <property type="entry name" value="BPD_transp_1"/>
    <property type="match status" value="1"/>
</dbReference>
<evidence type="ECO:0000256" key="1">
    <source>
        <dbReference type="ARBA" id="ARBA00004651"/>
    </source>
</evidence>
<keyword evidence="4 7" id="KW-0812">Transmembrane</keyword>
<evidence type="ECO:0000256" key="7">
    <source>
        <dbReference type="RuleBase" id="RU363032"/>
    </source>
</evidence>
<evidence type="ECO:0000259" key="8">
    <source>
        <dbReference type="PROSITE" id="PS50928"/>
    </source>
</evidence>
<dbReference type="GO" id="GO:0055085">
    <property type="term" value="P:transmembrane transport"/>
    <property type="evidence" value="ECO:0007669"/>
    <property type="project" value="InterPro"/>
</dbReference>
<sequence>MHASCFLGPSFLGVLVFFIVPFGVVVYYSFIKGPMDASFAGLANYESVLTNGAFHTAVKNTLVFTGIAVPLAVVLSLVLALMLECRIPLKSQFRTFFLSPMVVPIASIILVWQVLFHSNGVVNEFLANFGVEKIDWLKSDFCKVVIVVLFEWKNLGYFMILFMAALNNIPRTLLEVADVEGASALHKFFKIKLRYLSPTVLFVTILAIINSFKVFREIYLLTGDYPYTGLYMMQHFMNNMFNKNLDYQRLSAAAVILALGMVVLIAILFAVENWFGKDVEG</sequence>
<feature type="transmembrane region" description="Helical" evidence="7">
    <location>
        <begin position="155"/>
        <end position="174"/>
    </location>
</feature>
<organism evidence="9 10">
    <name type="scientific">Candidatus Avoscillospira stercorigallinarum</name>
    <dbReference type="NCBI Taxonomy" id="2840708"/>
    <lineage>
        <taxon>Bacteria</taxon>
        <taxon>Bacillati</taxon>
        <taxon>Bacillota</taxon>
        <taxon>Clostridia</taxon>
        <taxon>Eubacteriales</taxon>
        <taxon>Oscillospiraceae</taxon>
        <taxon>Oscillospiraceae incertae sedis</taxon>
        <taxon>Candidatus Avoscillospira</taxon>
    </lineage>
</organism>
<feature type="transmembrane region" description="Helical" evidence="7">
    <location>
        <begin position="62"/>
        <end position="83"/>
    </location>
</feature>
<feature type="transmembrane region" description="Helical" evidence="7">
    <location>
        <begin position="12"/>
        <end position="31"/>
    </location>
</feature>